<proteinExistence type="predicted"/>
<reference evidence="2" key="1">
    <citation type="submission" date="2015-01" db="EMBL/GenBank/DDBJ databases">
        <authorList>
            <person name="Aksoy S."/>
            <person name="Warren W."/>
            <person name="Wilson R.K."/>
        </authorList>
    </citation>
    <scope>NUCLEOTIDE SEQUENCE [LARGE SCALE GENOMIC DNA]</scope>
    <source>
        <strain evidence="2">IAEA</strain>
    </source>
</reference>
<protein>
    <submittedName>
        <fullName evidence="1">Uncharacterized protein</fullName>
    </submittedName>
</protein>
<evidence type="ECO:0000313" key="2">
    <source>
        <dbReference type="Proteomes" id="UP000092460"/>
    </source>
</evidence>
<dbReference type="EMBL" id="JXJN01008331">
    <property type="status" value="NOT_ANNOTATED_CDS"/>
    <property type="molecule type" value="Genomic_DNA"/>
</dbReference>
<dbReference type="Proteomes" id="UP000092460">
    <property type="component" value="Unassembled WGS sequence"/>
</dbReference>
<accession>A0A1B0B4J6</accession>
<sequence length="51" mass="5898">MEVTEEAAPTTPDITLRTCIRGIVRFAFSISKLQYNVAYHQQRTRRNIEAT</sequence>
<dbReference type="VEuPathDB" id="VectorBase:GPPI018588"/>
<dbReference type="EnsemblMetazoa" id="GPPI018588-RA">
    <property type="protein sequence ID" value="GPPI018588-PA"/>
    <property type="gene ID" value="GPPI018588"/>
</dbReference>
<reference evidence="1" key="2">
    <citation type="submission" date="2020-05" db="UniProtKB">
        <authorList>
            <consortium name="EnsemblMetazoa"/>
        </authorList>
    </citation>
    <scope>IDENTIFICATION</scope>
    <source>
        <strain evidence="1">IAEA</strain>
    </source>
</reference>
<keyword evidence="2" id="KW-1185">Reference proteome</keyword>
<dbReference type="AlphaFoldDB" id="A0A1B0B4J6"/>
<organism evidence="1 2">
    <name type="scientific">Glossina palpalis gambiensis</name>
    <dbReference type="NCBI Taxonomy" id="67801"/>
    <lineage>
        <taxon>Eukaryota</taxon>
        <taxon>Metazoa</taxon>
        <taxon>Ecdysozoa</taxon>
        <taxon>Arthropoda</taxon>
        <taxon>Hexapoda</taxon>
        <taxon>Insecta</taxon>
        <taxon>Pterygota</taxon>
        <taxon>Neoptera</taxon>
        <taxon>Endopterygota</taxon>
        <taxon>Diptera</taxon>
        <taxon>Brachycera</taxon>
        <taxon>Muscomorpha</taxon>
        <taxon>Hippoboscoidea</taxon>
        <taxon>Glossinidae</taxon>
        <taxon>Glossina</taxon>
    </lineage>
</organism>
<name>A0A1B0B4J6_9MUSC</name>
<evidence type="ECO:0000313" key="1">
    <source>
        <dbReference type="EnsemblMetazoa" id="GPPI018588-PA"/>
    </source>
</evidence>